<dbReference type="Proteomes" id="UP000307968">
    <property type="component" value="Chromosome"/>
</dbReference>
<keyword evidence="1" id="KW-0812">Transmembrane</keyword>
<dbReference type="EMBL" id="LR134493">
    <property type="protein sequence ID" value="VEI71758.1"/>
    <property type="molecule type" value="Genomic_DNA"/>
</dbReference>
<dbReference type="AlphaFoldDB" id="A0A3S4WR83"/>
<dbReference type="Proteomes" id="UP000281904">
    <property type="component" value="Chromosome"/>
</dbReference>
<protein>
    <submittedName>
        <fullName evidence="3">Uncharacterized protein</fullName>
    </submittedName>
</protein>
<evidence type="ECO:0000313" key="7">
    <source>
        <dbReference type="Proteomes" id="UP000307968"/>
    </source>
</evidence>
<keyword evidence="1" id="KW-0472">Membrane</keyword>
<evidence type="ECO:0000313" key="2">
    <source>
        <dbReference type="EMBL" id="VEA73066.1"/>
    </source>
</evidence>
<reference evidence="5 6" key="1">
    <citation type="submission" date="2018-12" db="EMBL/GenBank/DDBJ databases">
        <authorList>
            <consortium name="Pathogen Informatics"/>
        </authorList>
    </citation>
    <scope>NUCLEOTIDE SEQUENCE [LARGE SCALE GENOMIC DNA]</scope>
    <source>
        <strain evidence="3 6">NCTC10036</strain>
        <strain evidence="4 7">NCTC12971</strain>
        <strain evidence="2 5">NCTC9419</strain>
    </source>
</reference>
<gene>
    <name evidence="3" type="ORF">NCTC10036_04461</name>
    <name evidence="4" type="ORF">NCTC12971_02150</name>
    <name evidence="2" type="ORF">NCTC9419_04688</name>
</gene>
<keyword evidence="1" id="KW-1133">Transmembrane helix</keyword>
<evidence type="ECO:0000313" key="3">
    <source>
        <dbReference type="EMBL" id="VEI71758.1"/>
    </source>
</evidence>
<dbReference type="Proteomes" id="UP000271603">
    <property type="component" value="Chromosome"/>
</dbReference>
<evidence type="ECO:0000313" key="4">
    <source>
        <dbReference type="EMBL" id="VTP61633.1"/>
    </source>
</evidence>
<dbReference type="EMBL" id="LR134155">
    <property type="protein sequence ID" value="VEA73066.1"/>
    <property type="molecule type" value="Genomic_DNA"/>
</dbReference>
<proteinExistence type="predicted"/>
<sequence length="31" mass="3383">MSEIIVTALIMTAVSVLSALVFVNFFIIKLV</sequence>
<dbReference type="EMBL" id="LR590463">
    <property type="protein sequence ID" value="VTP61633.1"/>
    <property type="molecule type" value="Genomic_DNA"/>
</dbReference>
<accession>A0A3S4WR83</accession>
<evidence type="ECO:0000256" key="1">
    <source>
        <dbReference type="SAM" id="Phobius"/>
    </source>
</evidence>
<feature type="transmembrane region" description="Helical" evidence="1">
    <location>
        <begin position="6"/>
        <end position="28"/>
    </location>
</feature>
<name>A0A3S4WR83_SERRU</name>
<evidence type="ECO:0000313" key="6">
    <source>
        <dbReference type="Proteomes" id="UP000281904"/>
    </source>
</evidence>
<organism evidence="3 6">
    <name type="scientific">Serratia rubidaea</name>
    <name type="common">Serratia marinorubra</name>
    <dbReference type="NCBI Taxonomy" id="61652"/>
    <lineage>
        <taxon>Bacteria</taxon>
        <taxon>Pseudomonadati</taxon>
        <taxon>Pseudomonadota</taxon>
        <taxon>Gammaproteobacteria</taxon>
        <taxon>Enterobacterales</taxon>
        <taxon>Yersiniaceae</taxon>
        <taxon>Serratia</taxon>
    </lineage>
</organism>
<evidence type="ECO:0000313" key="5">
    <source>
        <dbReference type="Proteomes" id="UP000271603"/>
    </source>
</evidence>